<protein>
    <submittedName>
        <fullName evidence="1">Uncharacterized protein</fullName>
    </submittedName>
</protein>
<name>A0A6N2KZH5_SALVM</name>
<sequence length="206" mass="22681">MIRLDMGFDSVEMGASTRISAITPKGSVFPSASSHGVSSFLLSLFYFQSSSMRYVHGRRSCLESLFCYDTPIPEERFEEPVGVFLAAKVIRDNPRCTDCKSKALFFAPHALVLAYMLTLYWKARELLSRSGLVLWYDCCMPLQNGITVADCWLSSSAVLYLAETVVVEQGTSCAQNAVASVILDRSSVSDRGPNIQSKSMNLESAS</sequence>
<proteinExistence type="predicted"/>
<accession>A0A6N2KZH5</accession>
<dbReference type="AlphaFoldDB" id="A0A6N2KZH5"/>
<evidence type="ECO:0000313" key="1">
    <source>
        <dbReference type="EMBL" id="VFU30452.1"/>
    </source>
</evidence>
<reference evidence="1" key="1">
    <citation type="submission" date="2019-03" db="EMBL/GenBank/DDBJ databases">
        <authorList>
            <person name="Mank J."/>
            <person name="Almeida P."/>
        </authorList>
    </citation>
    <scope>NUCLEOTIDE SEQUENCE</scope>
    <source>
        <strain evidence="1">78183</strain>
    </source>
</reference>
<gene>
    <name evidence="1" type="ORF">SVIM_LOCUS118828</name>
</gene>
<dbReference type="EMBL" id="CAADRP010000624">
    <property type="protein sequence ID" value="VFU30452.1"/>
    <property type="molecule type" value="Genomic_DNA"/>
</dbReference>
<organism evidence="1">
    <name type="scientific">Salix viminalis</name>
    <name type="common">Common osier</name>
    <name type="synonym">Basket willow</name>
    <dbReference type="NCBI Taxonomy" id="40686"/>
    <lineage>
        <taxon>Eukaryota</taxon>
        <taxon>Viridiplantae</taxon>
        <taxon>Streptophyta</taxon>
        <taxon>Embryophyta</taxon>
        <taxon>Tracheophyta</taxon>
        <taxon>Spermatophyta</taxon>
        <taxon>Magnoliopsida</taxon>
        <taxon>eudicotyledons</taxon>
        <taxon>Gunneridae</taxon>
        <taxon>Pentapetalae</taxon>
        <taxon>rosids</taxon>
        <taxon>fabids</taxon>
        <taxon>Malpighiales</taxon>
        <taxon>Salicaceae</taxon>
        <taxon>Saliceae</taxon>
        <taxon>Salix</taxon>
    </lineage>
</organism>